<protein>
    <submittedName>
        <fullName evidence="1">Uncharacterized protein</fullName>
    </submittedName>
</protein>
<proteinExistence type="predicted"/>
<evidence type="ECO:0000313" key="1">
    <source>
        <dbReference type="EMBL" id="KAJ8641916.1"/>
    </source>
</evidence>
<dbReference type="EMBL" id="CM056813">
    <property type="protein sequence ID" value="KAJ8641916.1"/>
    <property type="molecule type" value="Genomic_DNA"/>
</dbReference>
<organism evidence="1 2">
    <name type="scientific">Persea americana</name>
    <name type="common">Avocado</name>
    <dbReference type="NCBI Taxonomy" id="3435"/>
    <lineage>
        <taxon>Eukaryota</taxon>
        <taxon>Viridiplantae</taxon>
        <taxon>Streptophyta</taxon>
        <taxon>Embryophyta</taxon>
        <taxon>Tracheophyta</taxon>
        <taxon>Spermatophyta</taxon>
        <taxon>Magnoliopsida</taxon>
        <taxon>Magnoliidae</taxon>
        <taxon>Laurales</taxon>
        <taxon>Lauraceae</taxon>
        <taxon>Persea</taxon>
    </lineage>
</organism>
<sequence length="353" mass="40012">MVEKQTGRKVKKLKTGNGNEYRSTEFENYCTDHNIVQHYTITETPQQNGVAKRMNRMILERARCMLFTVGLSKDFWAEAVNAAGYLINRSPHTKIGCKTPEEMWSGNPTDYSNLRIFGCPTYAHAKTDQLEPRAVKCILVGYDSGVKGYRLWCTDQDSPRLIISRDVTFHEDALLELRKQVERTEVGSSSDTVQMESDILMRKESASDSSRDTGDRQTVQQMQQIEPQMLQTGRQQRERKPPVRYGFEDMTTYASTSDSGRDDMVAYALTTESLELMEGLESSQHAATITKEMQFLDEEDKAIGCKRLYEEEEGASGAGRVQFKVPNYVCSLKKSLYRSKQASGHGTSDLVHS</sequence>
<keyword evidence="2" id="KW-1185">Reference proteome</keyword>
<accession>A0ACC2M9A6</accession>
<name>A0ACC2M9A6_PERAE</name>
<dbReference type="Proteomes" id="UP001234297">
    <property type="component" value="Chromosome 5"/>
</dbReference>
<comment type="caution">
    <text evidence="1">The sequence shown here is derived from an EMBL/GenBank/DDBJ whole genome shotgun (WGS) entry which is preliminary data.</text>
</comment>
<gene>
    <name evidence="1" type="ORF">MRB53_018610</name>
</gene>
<evidence type="ECO:0000313" key="2">
    <source>
        <dbReference type="Proteomes" id="UP001234297"/>
    </source>
</evidence>
<reference evidence="1 2" key="1">
    <citation type="journal article" date="2022" name="Hortic Res">
        <title>A haplotype resolved chromosomal level avocado genome allows analysis of novel avocado genes.</title>
        <authorList>
            <person name="Nath O."/>
            <person name="Fletcher S.J."/>
            <person name="Hayward A."/>
            <person name="Shaw L.M."/>
            <person name="Masouleh A.K."/>
            <person name="Furtado A."/>
            <person name="Henry R.J."/>
            <person name="Mitter N."/>
        </authorList>
    </citation>
    <scope>NUCLEOTIDE SEQUENCE [LARGE SCALE GENOMIC DNA]</scope>
    <source>
        <strain evidence="2">cv. Hass</strain>
    </source>
</reference>